<name>A0ABW8ND74_9GAMM</name>
<keyword evidence="10 14" id="KW-0573">Peptidoglycan synthesis</keyword>
<dbReference type="Pfam" id="PF00905">
    <property type="entry name" value="Transpeptidase"/>
    <property type="match status" value="1"/>
</dbReference>
<comment type="subcellular location">
    <subcellularLocation>
        <location evidence="14">Cell inner membrane</location>
        <topology evidence="14">Single-pass membrane protein</topology>
    </subcellularLocation>
    <subcellularLocation>
        <location evidence="2">Cell membrane</location>
    </subcellularLocation>
    <subcellularLocation>
        <location evidence="1">Membrane</location>
        <topology evidence="1">Single-pass membrane protein</topology>
    </subcellularLocation>
</comment>
<evidence type="ECO:0000256" key="8">
    <source>
        <dbReference type="ARBA" id="ARBA00022801"/>
    </source>
</evidence>
<gene>
    <name evidence="14 17" type="primary">mrdA</name>
    <name evidence="17" type="ORF">WG929_00665</name>
</gene>
<feature type="domain" description="Penicillin-binding protein dimerisation" evidence="16">
    <location>
        <begin position="63"/>
        <end position="240"/>
    </location>
</feature>
<dbReference type="InterPro" id="IPR005311">
    <property type="entry name" value="PBP_dimer"/>
</dbReference>
<organism evidence="17 18">
    <name type="scientific">Oceanobacter antarcticus</name>
    <dbReference type="NCBI Taxonomy" id="3133425"/>
    <lineage>
        <taxon>Bacteria</taxon>
        <taxon>Pseudomonadati</taxon>
        <taxon>Pseudomonadota</taxon>
        <taxon>Gammaproteobacteria</taxon>
        <taxon>Oceanospirillales</taxon>
        <taxon>Oceanospirillaceae</taxon>
        <taxon>Oceanobacter</taxon>
    </lineage>
</organism>
<dbReference type="Gene3D" id="3.90.1310.10">
    <property type="entry name" value="Penicillin-binding protein 2a (Domain 2)"/>
    <property type="match status" value="1"/>
</dbReference>
<dbReference type="NCBIfam" id="TIGR03423">
    <property type="entry name" value="pbp2_mrdA"/>
    <property type="match status" value="1"/>
</dbReference>
<evidence type="ECO:0000256" key="2">
    <source>
        <dbReference type="ARBA" id="ARBA00004236"/>
    </source>
</evidence>
<evidence type="ECO:0000256" key="13">
    <source>
        <dbReference type="ARBA" id="ARBA00023316"/>
    </source>
</evidence>
<keyword evidence="12 14" id="KW-0472">Membrane</keyword>
<dbReference type="InterPro" id="IPR001460">
    <property type="entry name" value="PCN-bd_Tpept"/>
</dbReference>
<keyword evidence="18" id="KW-1185">Reference proteome</keyword>
<evidence type="ECO:0000256" key="5">
    <source>
        <dbReference type="ARBA" id="ARBA00022645"/>
    </source>
</evidence>
<dbReference type="Pfam" id="PF03717">
    <property type="entry name" value="PBP_dimer"/>
    <property type="match status" value="1"/>
</dbReference>
<dbReference type="Gene3D" id="3.30.1390.30">
    <property type="entry name" value="Penicillin-binding protein 2a, domain 3"/>
    <property type="match status" value="1"/>
</dbReference>
<keyword evidence="4 14" id="KW-0997">Cell inner membrane</keyword>
<comment type="cofactor">
    <cofactor evidence="14">
        <name>Zn(2+)</name>
        <dbReference type="ChEBI" id="CHEBI:29105"/>
    </cofactor>
    <text evidence="14">Binds one Zn(2+) ion per subunit.</text>
</comment>
<feature type="binding site" evidence="14">
    <location>
        <position position="389"/>
    </location>
    <ligand>
        <name>Zn(2+)</name>
        <dbReference type="ChEBI" id="CHEBI:29105"/>
    </ligand>
</feature>
<dbReference type="PANTHER" id="PTHR30627:SF2">
    <property type="entry name" value="PEPTIDOGLYCAN D,D-TRANSPEPTIDASE MRDA"/>
    <property type="match status" value="1"/>
</dbReference>
<dbReference type="InterPro" id="IPR017790">
    <property type="entry name" value="Penicillin-binding_protein_2"/>
</dbReference>
<dbReference type="InterPro" id="IPR012338">
    <property type="entry name" value="Beta-lactam/transpept-like"/>
</dbReference>
<comment type="pathway">
    <text evidence="14">Cell wall biogenesis; peptidoglycan biosynthesis.</text>
</comment>
<evidence type="ECO:0000256" key="10">
    <source>
        <dbReference type="ARBA" id="ARBA00022984"/>
    </source>
</evidence>
<dbReference type="InterPro" id="IPR036138">
    <property type="entry name" value="PBP_dimer_sf"/>
</dbReference>
<feature type="domain" description="Penicillin-binding protein transpeptidase" evidence="15">
    <location>
        <begin position="272"/>
        <end position="608"/>
    </location>
</feature>
<comment type="similarity">
    <text evidence="14">Belongs to the transpeptidase family. MrdA subfamily.</text>
</comment>
<keyword evidence="11 14" id="KW-1133">Transmembrane helix</keyword>
<dbReference type="PANTHER" id="PTHR30627">
    <property type="entry name" value="PEPTIDOGLYCAN D,D-TRANSPEPTIDASE"/>
    <property type="match status" value="1"/>
</dbReference>
<reference evidence="17 18" key="1">
    <citation type="submission" date="2024-03" db="EMBL/GenBank/DDBJ databases">
        <title>High-quality draft genome sequence of Oceanobacter sp. wDCs-4.</title>
        <authorList>
            <person name="Dong C."/>
        </authorList>
    </citation>
    <scope>NUCLEOTIDE SEQUENCE [LARGE SCALE GENOMIC DNA]</scope>
    <source>
        <strain evidence="18">wDCs-4</strain>
    </source>
</reference>
<comment type="function">
    <text evidence="14">Catalyzes cross-linking of the peptidoglycan cell wall.</text>
</comment>
<dbReference type="Gene3D" id="3.40.710.10">
    <property type="entry name" value="DD-peptidase/beta-lactamase superfamily"/>
    <property type="match status" value="1"/>
</dbReference>
<keyword evidence="5 14" id="KW-0121">Carboxypeptidase</keyword>
<feature type="binding site" evidence="14">
    <location>
        <position position="355"/>
    </location>
    <ligand>
        <name>Zn(2+)</name>
        <dbReference type="ChEBI" id="CHEBI:29105"/>
    </ligand>
</feature>
<proteinExistence type="inferred from homology"/>
<evidence type="ECO:0000256" key="14">
    <source>
        <dbReference type="HAMAP-Rule" id="MF_02081"/>
    </source>
</evidence>
<feature type="transmembrane region" description="Helical" evidence="14">
    <location>
        <begin position="20"/>
        <end position="40"/>
    </location>
</feature>
<dbReference type="EC" id="3.4.16.4" evidence="14"/>
<comment type="catalytic activity">
    <reaction evidence="14">
        <text>Preferential cleavage: (Ac)2-L-Lys-D-Ala-|-D-Ala. Also transpeptidation of peptidyl-alanyl moieties that are N-acyl substituents of D-alanine.</text>
        <dbReference type="EC" id="3.4.16.4"/>
    </reaction>
</comment>
<feature type="active site" description="Acyl-ester intermediate" evidence="14">
    <location>
        <position position="331"/>
    </location>
</feature>
<evidence type="ECO:0000256" key="4">
    <source>
        <dbReference type="ARBA" id="ARBA00022519"/>
    </source>
</evidence>
<evidence type="ECO:0000313" key="17">
    <source>
        <dbReference type="EMBL" id="MFK4750909.1"/>
    </source>
</evidence>
<dbReference type="HAMAP" id="MF_02081">
    <property type="entry name" value="MrdA_transpept"/>
    <property type="match status" value="1"/>
</dbReference>
<dbReference type="EMBL" id="JBBKTX010000001">
    <property type="protein sequence ID" value="MFK4750909.1"/>
    <property type="molecule type" value="Genomic_DNA"/>
</dbReference>
<keyword evidence="7 14" id="KW-0812">Transmembrane</keyword>
<keyword evidence="6 14" id="KW-0645">Protease</keyword>
<dbReference type="SUPFAM" id="SSF56519">
    <property type="entry name" value="Penicillin binding protein dimerisation domain"/>
    <property type="match status" value="1"/>
</dbReference>
<evidence type="ECO:0000256" key="12">
    <source>
        <dbReference type="ARBA" id="ARBA00023136"/>
    </source>
</evidence>
<comment type="caution">
    <text evidence="17">The sequence shown here is derived from an EMBL/GenBank/DDBJ whole genome shotgun (WGS) entry which is preliminary data.</text>
</comment>
<keyword evidence="8 14" id="KW-0378">Hydrolase</keyword>
<evidence type="ECO:0000256" key="9">
    <source>
        <dbReference type="ARBA" id="ARBA00022960"/>
    </source>
</evidence>
<evidence type="ECO:0000313" key="18">
    <source>
        <dbReference type="Proteomes" id="UP001620597"/>
    </source>
</evidence>
<keyword evidence="3 14" id="KW-1003">Cell membrane</keyword>
<evidence type="ECO:0000256" key="3">
    <source>
        <dbReference type="ARBA" id="ARBA00022475"/>
    </source>
</evidence>
<keyword evidence="9 14" id="KW-0133">Cell shape</keyword>
<protein>
    <recommendedName>
        <fullName evidence="14">Peptidoglycan D,D-transpeptidase MrdA</fullName>
        <ecNumber evidence="14">3.4.16.4</ecNumber>
    </recommendedName>
    <alternativeName>
        <fullName evidence="14">Penicillin-binding protein 2</fullName>
        <shortName evidence="14">PBP-2</shortName>
    </alternativeName>
</protein>
<feature type="binding site" evidence="14">
    <location>
        <position position="370"/>
    </location>
    <ligand>
        <name>Zn(2+)</name>
        <dbReference type="ChEBI" id="CHEBI:29105"/>
    </ligand>
</feature>
<evidence type="ECO:0000256" key="7">
    <source>
        <dbReference type="ARBA" id="ARBA00022692"/>
    </source>
</evidence>
<evidence type="ECO:0000259" key="15">
    <source>
        <dbReference type="Pfam" id="PF00905"/>
    </source>
</evidence>
<feature type="binding site" evidence="14">
    <location>
        <position position="376"/>
    </location>
    <ligand>
        <name>Zn(2+)</name>
        <dbReference type="ChEBI" id="CHEBI:29105"/>
    </ligand>
</feature>
<evidence type="ECO:0000256" key="11">
    <source>
        <dbReference type="ARBA" id="ARBA00022989"/>
    </source>
</evidence>
<sequence length="618" mass="69598">MWEHSFRDKSAEVKLFRSRAMILGLIIFALLGVLVWRMAYLQITLYEKYQNLSENNRIKIQPLPPKRGLIYDRNGELLAENVPSYSLTLVPERVRDMDATLSFINDMIGISERDREQLDKRLELRRRPYEPVVLRHQLTEVEIAKVMVNRVYLPGVDVEAQLVRHYPQGETFAHVLGYVGRINQREQNQLDTDSETKRRYSATQYIGKQGIEKHYESDLHGEPGYQKVETNARGRILRVLEQSDPVPGEDLTLHLDSRLQRLAQHQLAGRRGALVAIEVKTGGILSLYSNPGFDPNLFVTGISHTDYNALRDNPDLPLFDRAIRGRYPPASTLKPFIGLGVADMGVTSWSRTIFDTGSFTLENSDREYRDWKRQGHGEVNLERAIVESCDVYFYDAAVRAGIDRLEPFLAQFGFGQNLAIDVDNAFSGLLPGREWKQRHHKASWYAGDTVNLGIGQGYIQVTPLQLATATAVMANRGKWMAPRLLAAHSGQYEAIDASGVEDIKLNNEDNWDRMFAAMRKVISSPHGTARVLQKHLEFSIAGKTGTAQVVGIKQDEEYNSDALRERLRDHALFIAFAPVEDPQIAIAVVVENGESAGRTAAPIAQSVINLYLSGSTGE</sequence>
<keyword evidence="14" id="KW-0862">Zinc</keyword>
<dbReference type="Proteomes" id="UP001620597">
    <property type="component" value="Unassembled WGS sequence"/>
</dbReference>
<evidence type="ECO:0000259" key="16">
    <source>
        <dbReference type="Pfam" id="PF03717"/>
    </source>
</evidence>
<evidence type="ECO:0000256" key="6">
    <source>
        <dbReference type="ARBA" id="ARBA00022670"/>
    </source>
</evidence>
<dbReference type="GO" id="GO:0009002">
    <property type="term" value="F:serine-type D-Ala-D-Ala carboxypeptidase activity"/>
    <property type="evidence" value="ECO:0007669"/>
    <property type="project" value="UniProtKB-EC"/>
</dbReference>
<dbReference type="SUPFAM" id="SSF56601">
    <property type="entry name" value="beta-lactamase/transpeptidase-like"/>
    <property type="match status" value="1"/>
</dbReference>
<dbReference type="InterPro" id="IPR050515">
    <property type="entry name" value="Beta-lactam/transpept"/>
</dbReference>
<dbReference type="RefSeq" id="WP_416204452.1">
    <property type="nucleotide sequence ID" value="NZ_JBBKTX010000001.1"/>
</dbReference>
<keyword evidence="14" id="KW-0479">Metal-binding</keyword>
<keyword evidence="13 14" id="KW-0961">Cell wall biogenesis/degradation</keyword>
<accession>A0ABW8ND74</accession>
<evidence type="ECO:0000256" key="1">
    <source>
        <dbReference type="ARBA" id="ARBA00004167"/>
    </source>
</evidence>